<dbReference type="Gene3D" id="3.40.50.150">
    <property type="entry name" value="Vaccinia Virus protein VP39"/>
    <property type="match status" value="2"/>
</dbReference>
<gene>
    <name evidence="4" type="ORF">CBO05C_2847</name>
</gene>
<keyword evidence="3" id="KW-0949">S-adenosyl-L-methionine</keyword>
<accession>A0A0S6U8M3</accession>
<protein>
    <submittedName>
        <fullName evidence="4">Uncharacterized protein</fullName>
    </submittedName>
</protein>
<dbReference type="PANTHER" id="PTHR43464">
    <property type="entry name" value="METHYLTRANSFERASE"/>
    <property type="match status" value="1"/>
</dbReference>
<dbReference type="CDD" id="cd03794">
    <property type="entry name" value="GT4_WbuB-like"/>
    <property type="match status" value="1"/>
</dbReference>
<proteinExistence type="predicted"/>
<dbReference type="Proteomes" id="UP000054164">
    <property type="component" value="Unassembled WGS sequence"/>
</dbReference>
<dbReference type="GO" id="GO:0008168">
    <property type="term" value="F:methyltransferase activity"/>
    <property type="evidence" value="ECO:0007669"/>
    <property type="project" value="UniProtKB-KW"/>
</dbReference>
<dbReference type="Pfam" id="PF13489">
    <property type="entry name" value="Methyltransf_23"/>
    <property type="match status" value="2"/>
</dbReference>
<sequence length="1043" mass="122760">MEEAEKIILEYEEIIKNDVDIISMKAIILIMKSELYEAEKLLIKSLNEYGETFDLLFNLAYLYEIKNNYKKAYYYYVKANKKCSGNEMKENITNILTHLGNKYDVNEYMQRKRVLIIAQIFPPMGGSGVQRTLKFVKYLRNFGWEPIVVTVGNTAFGYLKDATLEKEIPKNLEVIRFHEKLTFSGSQPNSLISRYEELINNKEIVLEYKNIINRLINENKGEDLLKAFLIPDYSSCWAMDVIDEIDEFVDFNSIDIIYSTSGPYSDHIIAYFIKQKYSKPWVCDFRDEWTNNAYANFDKNDLSYKMISQMERNILEKTDKIITTTPLARKNYIDILNVPKEKVITITNGYDEEDFKSIKLEKEKNNKFTVIHNGMLYMIRTPETFLSAIKNLIDEAKIDKNKIQIIFSYTENEDKWLKYLENNNMDDIVTFKGYMSHSESLDLSINSDMLLLIVGPGEKNKAVYPGKIFEYLRIGKPILSLSPKESVVEQLLNDTQSGKNFEFEDVTGMEKYILNLYNEWLNGSEDKWELGEDVVNYERQKLTQKLDEVLLETLNLYKEYFNKKNLDLLEKDSSFYDELFRSGGWNETYFKHYSEIHYFPIWSKAVEIIKSIENPKIIEVGCGPGQFSNLLFDIGYRNYRGIDFSQEAIKYAKIRNSKYRNLFNIDNAYTTNLFDTDYNTVIIFEVLEHVDEDLRILSRARTNSNILFSVPNFYSDGHVRWFNSKEEVIERYKKYIDFQDIFTFSVGGDNKIFLIKGKVKNINNSTDSIEVIETNNIVLPYNKYNMKLLEELNKEYESKPIIPNPPLNSHEYKMLEAEAMIDEVSKIIDFKDKKILEVGCGGGYVSRVLAKKYGSIVTGVDIYESEIWDELGYEDNLNYVVNDLTLNNPFNFQEFDLIVSFAVWEHIRHPFKMLQVCNNLVKDDGKIFIRANQYRSAIASHLYRTIYFPYPQLLFSDELIIEYCLKKGVSKEYIDAFYFVNKVTYGTYKEYFKKLGLEIEQEFLNRRNIDSDFYERFKEKLELYPIFDLELDFFNVLLSKKKS</sequence>
<dbReference type="SUPFAM" id="SSF53335">
    <property type="entry name" value="S-adenosyl-L-methionine-dependent methyltransferases"/>
    <property type="match status" value="2"/>
</dbReference>
<organism evidence="4">
    <name type="scientific">Clostridium botulinum B str. Osaka05</name>
    <dbReference type="NCBI Taxonomy" id="1407017"/>
    <lineage>
        <taxon>Bacteria</taxon>
        <taxon>Bacillati</taxon>
        <taxon>Bacillota</taxon>
        <taxon>Clostridia</taxon>
        <taxon>Eubacteriales</taxon>
        <taxon>Clostridiaceae</taxon>
        <taxon>Clostridium</taxon>
    </lineage>
</organism>
<dbReference type="InterPro" id="IPR029063">
    <property type="entry name" value="SAM-dependent_MTases_sf"/>
</dbReference>
<evidence type="ECO:0000256" key="3">
    <source>
        <dbReference type="ARBA" id="ARBA00022691"/>
    </source>
</evidence>
<dbReference type="GO" id="GO:0032259">
    <property type="term" value="P:methylation"/>
    <property type="evidence" value="ECO:0007669"/>
    <property type="project" value="UniProtKB-KW"/>
</dbReference>
<dbReference type="SUPFAM" id="SSF53756">
    <property type="entry name" value="UDP-Glycosyltransferase/glycogen phosphorylase"/>
    <property type="match status" value="1"/>
</dbReference>
<dbReference type="RefSeq" id="WP_051394152.1">
    <property type="nucleotide sequence ID" value="NZ_DF384213.1"/>
</dbReference>
<dbReference type="EMBL" id="DF384213">
    <property type="protein sequence ID" value="GAE03157.1"/>
    <property type="molecule type" value="Genomic_DNA"/>
</dbReference>
<name>A0A0S6U8M3_CLOBO</name>
<reference evidence="4" key="1">
    <citation type="submission" date="2013-10" db="EMBL/GenBank/DDBJ databases">
        <title>Draft genome sequence of Clostridium botulinum type B strain Osaka05.</title>
        <authorList>
            <person name="Sakaguchi Y."/>
            <person name="Hosomi K."/>
            <person name="Uchiyama J."/>
            <person name="Ogura Y."/>
            <person name="Sakaguchi M."/>
            <person name="Kohda T."/>
            <person name="Mukamoto M."/>
            <person name="Misawa N."/>
            <person name="Matsuzaki S."/>
            <person name="Hayashi T."/>
            <person name="Kozaki S."/>
        </authorList>
    </citation>
    <scope>NUCLEOTIDE SEQUENCE</scope>
    <source>
        <strain evidence="4">Osaka05</strain>
    </source>
</reference>
<dbReference type="InterPro" id="IPR011990">
    <property type="entry name" value="TPR-like_helical_dom_sf"/>
</dbReference>
<dbReference type="SUPFAM" id="SSF48452">
    <property type="entry name" value="TPR-like"/>
    <property type="match status" value="1"/>
</dbReference>
<dbReference type="Gene3D" id="1.25.40.10">
    <property type="entry name" value="Tetratricopeptide repeat domain"/>
    <property type="match status" value="1"/>
</dbReference>
<keyword evidence="2" id="KW-0808">Transferase</keyword>
<evidence type="ECO:0000256" key="1">
    <source>
        <dbReference type="ARBA" id="ARBA00022603"/>
    </source>
</evidence>
<dbReference type="PANTHER" id="PTHR43464:SF19">
    <property type="entry name" value="UBIQUINONE BIOSYNTHESIS O-METHYLTRANSFERASE, MITOCHONDRIAL"/>
    <property type="match status" value="1"/>
</dbReference>
<evidence type="ECO:0000313" key="4">
    <source>
        <dbReference type="EMBL" id="GAE03157.1"/>
    </source>
</evidence>
<dbReference type="CDD" id="cd02440">
    <property type="entry name" value="AdoMet_MTases"/>
    <property type="match status" value="2"/>
</dbReference>
<dbReference type="AlphaFoldDB" id="A0A0S6U8M3"/>
<keyword evidence="1" id="KW-0489">Methyltransferase</keyword>
<dbReference type="Gene3D" id="3.40.50.2000">
    <property type="entry name" value="Glycogen Phosphorylase B"/>
    <property type="match status" value="2"/>
</dbReference>
<evidence type="ECO:0000256" key="2">
    <source>
        <dbReference type="ARBA" id="ARBA00022679"/>
    </source>
</evidence>
<dbReference type="HOGENOM" id="CLU_292170_0_0_9"/>